<keyword evidence="2" id="KW-1185">Reference proteome</keyword>
<organism evidence="1 2">
    <name type="scientific">Scytonema hofmannii PCC 7110</name>
    <dbReference type="NCBI Taxonomy" id="128403"/>
    <lineage>
        <taxon>Bacteria</taxon>
        <taxon>Bacillati</taxon>
        <taxon>Cyanobacteriota</taxon>
        <taxon>Cyanophyceae</taxon>
        <taxon>Nostocales</taxon>
        <taxon>Scytonemataceae</taxon>
        <taxon>Scytonema</taxon>
    </lineage>
</organism>
<evidence type="ECO:0000313" key="2">
    <source>
        <dbReference type="Proteomes" id="UP000076925"/>
    </source>
</evidence>
<protein>
    <submittedName>
        <fullName evidence="1">Uncharacterized protein</fullName>
    </submittedName>
</protein>
<accession>A0A139X8E9</accession>
<dbReference type="EMBL" id="ANNX02000026">
    <property type="protein sequence ID" value="KYC40979.1"/>
    <property type="molecule type" value="Genomic_DNA"/>
</dbReference>
<gene>
    <name evidence="1" type="ORF">WA1_24535</name>
</gene>
<dbReference type="AlphaFoldDB" id="A0A139X8E9"/>
<evidence type="ECO:0000313" key="1">
    <source>
        <dbReference type="EMBL" id="KYC40979.1"/>
    </source>
</evidence>
<dbReference type="Proteomes" id="UP000076925">
    <property type="component" value="Unassembled WGS sequence"/>
</dbReference>
<reference evidence="1 2" key="1">
    <citation type="journal article" date="2013" name="Genome Biol. Evol.">
        <title>Genomes of Stigonematalean cyanobacteria (subsection V) and the evolution of oxygenic photosynthesis from prokaryotes to plastids.</title>
        <authorList>
            <person name="Dagan T."/>
            <person name="Roettger M."/>
            <person name="Stucken K."/>
            <person name="Landan G."/>
            <person name="Koch R."/>
            <person name="Major P."/>
            <person name="Gould S.B."/>
            <person name="Goremykin V.V."/>
            <person name="Rippka R."/>
            <person name="Tandeau de Marsac N."/>
            <person name="Gugger M."/>
            <person name="Lockhart P.J."/>
            <person name="Allen J.F."/>
            <person name="Brune I."/>
            <person name="Maus I."/>
            <person name="Puhler A."/>
            <person name="Martin W.F."/>
        </authorList>
    </citation>
    <scope>NUCLEOTIDE SEQUENCE [LARGE SCALE GENOMIC DNA]</scope>
    <source>
        <strain evidence="1 2">PCC 7110</strain>
    </source>
</reference>
<proteinExistence type="predicted"/>
<name>A0A139X8E9_9CYAN</name>
<comment type="caution">
    <text evidence="1">The sequence shown here is derived from an EMBL/GenBank/DDBJ whole genome shotgun (WGS) entry which is preliminary data.</text>
</comment>
<dbReference type="OrthoDB" id="26670at2"/>
<sequence>METMKLRAHIGEDGILQIQTPTDLKDTFVEVVVVVQPLPDAEVAVSKEPQARYNAWGKPTTKESISNAITSMQQLQREVALDKTLIHSMIEEG</sequence>